<dbReference type="Pfam" id="PF05305">
    <property type="entry name" value="DUF732"/>
    <property type="match status" value="1"/>
</dbReference>
<proteinExistence type="predicted"/>
<feature type="domain" description="DUF732" evidence="2">
    <location>
        <begin position="33"/>
        <end position="99"/>
    </location>
</feature>
<dbReference type="STRING" id="292462.AWC05_02050"/>
<dbReference type="EMBL" id="LQOV01000031">
    <property type="protein sequence ID" value="ORV49489.1"/>
    <property type="molecule type" value="Genomic_DNA"/>
</dbReference>
<comment type="caution">
    <text evidence="3">The sequence shown here is derived from an EMBL/GenBank/DDBJ whole genome shotgun (WGS) entry which is preliminary data.</text>
</comment>
<dbReference type="RefSeq" id="WP_085224889.1">
    <property type="nucleotide sequence ID" value="NZ_AP022576.1"/>
</dbReference>
<evidence type="ECO:0000313" key="3">
    <source>
        <dbReference type="EMBL" id="ORV49489.1"/>
    </source>
</evidence>
<evidence type="ECO:0000259" key="2">
    <source>
        <dbReference type="Pfam" id="PF05305"/>
    </source>
</evidence>
<dbReference type="AlphaFoldDB" id="A0A1X1TYK7"/>
<feature type="chain" id="PRO_5012665229" description="DUF732 domain-containing protein" evidence="1">
    <location>
        <begin position="30"/>
        <end position="103"/>
    </location>
</feature>
<keyword evidence="4" id="KW-1185">Reference proteome</keyword>
<name>A0A1X1TYK7_MYCFL</name>
<dbReference type="Proteomes" id="UP000193010">
    <property type="component" value="Unassembled WGS sequence"/>
</dbReference>
<sequence length="103" mass="10908">MNSTAFLTPSAMAILAAIALSSGTPVAHATKPDDFLSLVRANGVGLHKSDAALIEDAQEVCAMLDYQESPYQYLVQNSGLNAQKAAMFVDVSVKYFCPQLTPG</sequence>
<protein>
    <recommendedName>
        <fullName evidence="2">DUF732 domain-containing protein</fullName>
    </recommendedName>
</protein>
<keyword evidence="1" id="KW-0732">Signal</keyword>
<reference evidence="3 4" key="1">
    <citation type="submission" date="2016-01" db="EMBL/GenBank/DDBJ databases">
        <title>The new phylogeny of the genus Mycobacterium.</title>
        <authorList>
            <person name="Tarcisio F."/>
            <person name="Conor M."/>
            <person name="Antonella G."/>
            <person name="Elisabetta G."/>
            <person name="Giulia F.S."/>
            <person name="Sara T."/>
            <person name="Anna F."/>
            <person name="Clotilde B."/>
            <person name="Roberto B."/>
            <person name="Veronica D.S."/>
            <person name="Fabio R."/>
            <person name="Monica P."/>
            <person name="Olivier J."/>
            <person name="Enrico T."/>
            <person name="Nicola S."/>
        </authorList>
    </citation>
    <scope>NUCLEOTIDE SEQUENCE [LARGE SCALE GENOMIC DNA]</scope>
    <source>
        <strain evidence="3 4">DSM 44852</strain>
    </source>
</reference>
<gene>
    <name evidence="3" type="ORF">AWC05_02050</name>
</gene>
<accession>A0A1X1TYK7</accession>
<evidence type="ECO:0000256" key="1">
    <source>
        <dbReference type="SAM" id="SignalP"/>
    </source>
</evidence>
<evidence type="ECO:0000313" key="4">
    <source>
        <dbReference type="Proteomes" id="UP000193010"/>
    </source>
</evidence>
<feature type="signal peptide" evidence="1">
    <location>
        <begin position="1"/>
        <end position="29"/>
    </location>
</feature>
<dbReference type="InterPro" id="IPR007969">
    <property type="entry name" value="DUF732"/>
</dbReference>
<organism evidence="3 4">
    <name type="scientific">Mycobacterium florentinum</name>
    <dbReference type="NCBI Taxonomy" id="292462"/>
    <lineage>
        <taxon>Bacteria</taxon>
        <taxon>Bacillati</taxon>
        <taxon>Actinomycetota</taxon>
        <taxon>Actinomycetes</taxon>
        <taxon>Mycobacteriales</taxon>
        <taxon>Mycobacteriaceae</taxon>
        <taxon>Mycobacterium</taxon>
        <taxon>Mycobacterium simiae complex</taxon>
    </lineage>
</organism>
<dbReference type="OrthoDB" id="4744582at2"/>